<evidence type="ECO:0000313" key="1">
    <source>
        <dbReference type="EMBL" id="GEK59410.1"/>
    </source>
</evidence>
<dbReference type="EMBL" id="BJUN01000014">
    <property type="protein sequence ID" value="GEK59410.1"/>
    <property type="molecule type" value="Genomic_DNA"/>
</dbReference>
<dbReference type="AlphaFoldDB" id="A0A510Y7Q8"/>
<keyword evidence="2" id="KW-1185">Reference proteome</keyword>
<dbReference type="RefSeq" id="WP_186807352.1">
    <property type="nucleotide sequence ID" value="NZ_BJUN01000014.1"/>
</dbReference>
<gene>
    <name evidence="1" type="ORF">MHA01_23150</name>
</gene>
<protein>
    <submittedName>
        <fullName evidence="1">Uncharacterized protein</fullName>
    </submittedName>
</protein>
<reference evidence="1 2" key="1">
    <citation type="submission" date="2019-07" db="EMBL/GenBank/DDBJ databases">
        <title>Whole genome shotgun sequence of Marinococcus halophilus NBRC 102359.</title>
        <authorList>
            <person name="Hosoyama A."/>
            <person name="Uohara A."/>
            <person name="Ohji S."/>
            <person name="Ichikawa N."/>
        </authorList>
    </citation>
    <scope>NUCLEOTIDE SEQUENCE [LARGE SCALE GENOMIC DNA]</scope>
    <source>
        <strain evidence="1 2">NBRC 102359</strain>
    </source>
</reference>
<dbReference type="Proteomes" id="UP000321051">
    <property type="component" value="Unassembled WGS sequence"/>
</dbReference>
<dbReference type="STRING" id="1371.GCA_900166605_01032"/>
<accession>A0A510Y7Q8</accession>
<organism evidence="1 2">
    <name type="scientific">Marinococcus halophilus</name>
    <dbReference type="NCBI Taxonomy" id="1371"/>
    <lineage>
        <taxon>Bacteria</taxon>
        <taxon>Bacillati</taxon>
        <taxon>Bacillota</taxon>
        <taxon>Bacilli</taxon>
        <taxon>Bacillales</taxon>
        <taxon>Bacillaceae</taxon>
        <taxon>Marinococcus</taxon>
    </lineage>
</organism>
<sequence>MQQFAFAITDNFFPNALEGEIQAEHEEAAKAKIKSMYAQELDTEEKDIEVLTLYKV</sequence>
<evidence type="ECO:0000313" key="2">
    <source>
        <dbReference type="Proteomes" id="UP000321051"/>
    </source>
</evidence>
<proteinExistence type="predicted"/>
<comment type="caution">
    <text evidence="1">The sequence shown here is derived from an EMBL/GenBank/DDBJ whole genome shotgun (WGS) entry which is preliminary data.</text>
</comment>
<name>A0A510Y7Q8_MARHA</name>